<dbReference type="SUPFAM" id="SSF51197">
    <property type="entry name" value="Clavaminate synthase-like"/>
    <property type="match status" value="1"/>
</dbReference>
<dbReference type="EMBL" id="BDSP01000148">
    <property type="protein sequence ID" value="GAX20479.1"/>
    <property type="molecule type" value="Genomic_DNA"/>
</dbReference>
<organism evidence="15 16">
    <name type="scientific">Fistulifera solaris</name>
    <name type="common">Oleaginous diatom</name>
    <dbReference type="NCBI Taxonomy" id="1519565"/>
    <lineage>
        <taxon>Eukaryota</taxon>
        <taxon>Sar</taxon>
        <taxon>Stramenopiles</taxon>
        <taxon>Ochrophyta</taxon>
        <taxon>Bacillariophyta</taxon>
        <taxon>Bacillariophyceae</taxon>
        <taxon>Bacillariophycidae</taxon>
        <taxon>Naviculales</taxon>
        <taxon>Naviculaceae</taxon>
        <taxon>Fistulifera</taxon>
    </lineage>
</organism>
<dbReference type="AlphaFoldDB" id="A0A1Z5K2R4"/>
<keyword evidence="7 12" id="KW-0560">Oxidoreductase</keyword>
<keyword evidence="3" id="KW-0678">Repressor</keyword>
<dbReference type="InterPro" id="IPR039994">
    <property type="entry name" value="NO66-like"/>
</dbReference>
<keyword evidence="11 12" id="KW-0539">Nucleus</keyword>
<evidence type="ECO:0000256" key="11">
    <source>
        <dbReference type="ARBA" id="ARBA00023242"/>
    </source>
</evidence>
<name>A0A1Z5K2R4_FISSO</name>
<dbReference type="GO" id="GO:0051864">
    <property type="term" value="F:histone H3K36 demethylase activity"/>
    <property type="evidence" value="ECO:0007669"/>
    <property type="project" value="TreeGrafter"/>
</dbReference>
<evidence type="ECO:0000313" key="16">
    <source>
        <dbReference type="Proteomes" id="UP000198406"/>
    </source>
</evidence>
<feature type="compositionally biased region" description="Polar residues" evidence="13">
    <location>
        <begin position="1"/>
        <end position="11"/>
    </location>
</feature>
<dbReference type="InterPro" id="IPR003347">
    <property type="entry name" value="JmjC_dom"/>
</dbReference>
<dbReference type="InterPro" id="IPR049043">
    <property type="entry name" value="WHD_RIOX1"/>
</dbReference>
<feature type="region of interest" description="Disordered" evidence="13">
    <location>
        <begin position="1"/>
        <end position="82"/>
    </location>
</feature>
<reference evidence="15 16" key="1">
    <citation type="journal article" date="2015" name="Plant Cell">
        <title>Oil accumulation by the oleaginous diatom Fistulifera solaris as revealed by the genome and transcriptome.</title>
        <authorList>
            <person name="Tanaka T."/>
            <person name="Maeda Y."/>
            <person name="Veluchamy A."/>
            <person name="Tanaka M."/>
            <person name="Abida H."/>
            <person name="Marechal E."/>
            <person name="Bowler C."/>
            <person name="Muto M."/>
            <person name="Sunaga Y."/>
            <person name="Tanaka M."/>
            <person name="Yoshino T."/>
            <person name="Taniguchi T."/>
            <person name="Fukuda Y."/>
            <person name="Nemoto M."/>
            <person name="Matsumoto M."/>
            <person name="Wong P.S."/>
            <person name="Aburatani S."/>
            <person name="Fujibuchi W."/>
        </authorList>
    </citation>
    <scope>NUCLEOTIDE SEQUENCE [LARGE SCALE GENOMIC DNA]</scope>
    <source>
        <strain evidence="15 16">JPCC DA0580</strain>
    </source>
</reference>
<evidence type="ECO:0000259" key="14">
    <source>
        <dbReference type="PROSITE" id="PS51184"/>
    </source>
</evidence>
<evidence type="ECO:0000256" key="5">
    <source>
        <dbReference type="ARBA" id="ARBA00022853"/>
    </source>
</evidence>
<comment type="subcellular location">
    <subcellularLocation>
        <location evidence="1 12">Nucleus</location>
    </subcellularLocation>
</comment>
<evidence type="ECO:0000256" key="4">
    <source>
        <dbReference type="ARBA" id="ARBA00022723"/>
    </source>
</evidence>
<gene>
    <name evidence="15" type="ORF">FisN_22Hh049</name>
</gene>
<dbReference type="GO" id="GO:0005506">
    <property type="term" value="F:iron ion binding"/>
    <property type="evidence" value="ECO:0007669"/>
    <property type="project" value="UniProtKB-UniRule"/>
</dbReference>
<comment type="cofactor">
    <cofactor evidence="12">
        <name>Fe(2+)</name>
        <dbReference type="ChEBI" id="CHEBI:29033"/>
    </cofactor>
    <text evidence="12">Binds 1 Fe(2+) ion per subunit.</text>
</comment>
<evidence type="ECO:0000313" key="15">
    <source>
        <dbReference type="EMBL" id="GAX20479.1"/>
    </source>
</evidence>
<dbReference type="Gene3D" id="1.10.10.1500">
    <property type="entry name" value="JmjC domain-containing ribosomal oxygenase (ROX), dimer domain"/>
    <property type="match status" value="1"/>
</dbReference>
<keyword evidence="8 12" id="KW-0408">Iron</keyword>
<evidence type="ECO:0000256" key="6">
    <source>
        <dbReference type="ARBA" id="ARBA00022964"/>
    </source>
</evidence>
<evidence type="ECO:0000256" key="2">
    <source>
        <dbReference type="ARBA" id="ARBA00010309"/>
    </source>
</evidence>
<evidence type="ECO:0000256" key="3">
    <source>
        <dbReference type="ARBA" id="ARBA00022491"/>
    </source>
</evidence>
<evidence type="ECO:0000256" key="1">
    <source>
        <dbReference type="ARBA" id="ARBA00004123"/>
    </source>
</evidence>
<feature type="compositionally biased region" description="Basic and acidic residues" evidence="13">
    <location>
        <begin position="41"/>
        <end position="53"/>
    </location>
</feature>
<keyword evidence="10 12" id="KW-0804">Transcription</keyword>
<keyword evidence="4 12" id="KW-0479">Metal-binding</keyword>
<sequence length="589" mass="67086">MDPQGDSSTGMSRAAKKRAKKKQKLNVDRNDAEPADAPSGSKEETLKDPESKAVQKRKFVRVKEEETSADDDDDSSLQPSQSLQYQTLVEILRDTKNSMTASQRSRATLEFLLGKVSAAEFYAKYWEQNPLFIQKTTDTHARRFEHLLSKSRIKEILQEKATYYGRDLNVARYEKSKDGVKRRVTLDRLKDKVVCEEDPTDVRNFVKVDPDDIWTHYERGCTIRLLCPHEHSDEIQALLSTLELEWGCMVGANAYLTPPNSSQGFAPHYDDIEAFCLQLEGKKRWKVYAPLNPESVLPRFSSSDFREEDLVGIQPVLDVVLEAGDMLYMPRGWIHQACTLRSGAEDNEHSLHLTVSAMQQWAWADLMEVVFPEAVQAAAESAKSNELRQGLPRNFLDYMGAMHDNNPDKMPEALKMLAKRVESQDEVDAKTKALKRQERFRSEAKRRIMAVANEAVELLDAACDQMGKRFISDRQPPVWSEEEREILYAETKILPSHLCRLARPGIARLVLEDDKAVVYHCNDNARTYRAHALSPLEFELDDAPAIEQLLGTTEPQWICVADLVHDTMEDRVGVAQALYDENILLLREG</sequence>
<dbReference type="PANTHER" id="PTHR13096">
    <property type="entry name" value="MINA53 MYC INDUCED NUCLEAR ANTIGEN"/>
    <property type="match status" value="1"/>
</dbReference>
<dbReference type="GO" id="GO:0005730">
    <property type="term" value="C:nucleolus"/>
    <property type="evidence" value="ECO:0007669"/>
    <property type="project" value="TreeGrafter"/>
</dbReference>
<protein>
    <recommendedName>
        <fullName evidence="12">Bifunctional lysine-specific demethylase and histidyl-hydroxylase</fullName>
        <ecNumber evidence="12">1.14.11.-</ecNumber>
    </recommendedName>
</protein>
<feature type="domain" description="JmjC" evidence="14">
    <location>
        <begin position="221"/>
        <end position="374"/>
    </location>
</feature>
<evidence type="ECO:0000256" key="13">
    <source>
        <dbReference type="SAM" id="MobiDB-lite"/>
    </source>
</evidence>
<evidence type="ECO:0000256" key="8">
    <source>
        <dbReference type="ARBA" id="ARBA00023004"/>
    </source>
</evidence>
<keyword evidence="6 12" id="KW-0223">Dioxygenase</keyword>
<dbReference type="Gene3D" id="3.90.930.40">
    <property type="match status" value="1"/>
</dbReference>
<dbReference type="InParanoid" id="A0A1Z5K2R4"/>
<keyword evidence="5" id="KW-0156">Chromatin regulator</keyword>
<dbReference type="PROSITE" id="PS51184">
    <property type="entry name" value="JMJC"/>
    <property type="match status" value="1"/>
</dbReference>
<dbReference type="Proteomes" id="UP000198406">
    <property type="component" value="Unassembled WGS sequence"/>
</dbReference>
<dbReference type="OrthoDB" id="425950at2759"/>
<keyword evidence="9 12" id="KW-0805">Transcription regulation</keyword>
<proteinExistence type="inferred from homology"/>
<comment type="function">
    <text evidence="12">Oxygenase that can act as both a histone lysine demethylase and a ribosomal histidine hydroxylase.</text>
</comment>
<dbReference type="PANTHER" id="PTHR13096:SF8">
    <property type="entry name" value="RIBOSOMAL OXYGENASE 1"/>
    <property type="match status" value="1"/>
</dbReference>
<evidence type="ECO:0000256" key="9">
    <source>
        <dbReference type="ARBA" id="ARBA00023015"/>
    </source>
</evidence>
<dbReference type="SMART" id="SM00558">
    <property type="entry name" value="JmjC"/>
    <property type="match status" value="1"/>
</dbReference>
<comment type="caution">
    <text evidence="15">The sequence shown here is derived from an EMBL/GenBank/DDBJ whole genome shotgun (WGS) entry which is preliminary data.</text>
</comment>
<dbReference type="Pfam" id="PF08007">
    <property type="entry name" value="JmjC_2"/>
    <property type="match status" value="1"/>
</dbReference>
<dbReference type="Gene3D" id="2.60.120.650">
    <property type="entry name" value="Cupin"/>
    <property type="match status" value="1"/>
</dbReference>
<dbReference type="Pfam" id="PF21233">
    <property type="entry name" value="WHD_RIOX1"/>
    <property type="match status" value="1"/>
</dbReference>
<keyword evidence="16" id="KW-1185">Reference proteome</keyword>
<accession>A0A1Z5K2R4</accession>
<comment type="similarity">
    <text evidence="2">Belongs to the ROX family. NO66 subfamily.</text>
</comment>
<feature type="compositionally biased region" description="Basic residues" evidence="13">
    <location>
        <begin position="14"/>
        <end position="24"/>
    </location>
</feature>
<dbReference type="EC" id="1.14.11.-" evidence="12"/>
<evidence type="ECO:0000256" key="10">
    <source>
        <dbReference type="ARBA" id="ARBA00023163"/>
    </source>
</evidence>
<dbReference type="GO" id="GO:0032453">
    <property type="term" value="F:histone H3K4 demethylase activity"/>
    <property type="evidence" value="ECO:0007669"/>
    <property type="project" value="TreeGrafter"/>
</dbReference>
<evidence type="ECO:0000256" key="7">
    <source>
        <dbReference type="ARBA" id="ARBA00023002"/>
    </source>
</evidence>
<evidence type="ECO:0000256" key="12">
    <source>
        <dbReference type="RuleBase" id="RU366061"/>
    </source>
</evidence>